<dbReference type="PANTHER" id="PTHR34202">
    <property type="entry name" value="UPF0548 PROTEIN"/>
    <property type="match status" value="1"/>
</dbReference>
<name>A0ABY3W714_9MICC</name>
<dbReference type="Proteomes" id="UP000829069">
    <property type="component" value="Chromosome"/>
</dbReference>
<dbReference type="InterPro" id="IPR018960">
    <property type="entry name" value="DUF1990"/>
</dbReference>
<dbReference type="Pfam" id="PF09348">
    <property type="entry name" value="DUF1990"/>
    <property type="match status" value="1"/>
</dbReference>
<dbReference type="RefSeq" id="WP_241913957.1">
    <property type="nucleotide sequence ID" value="NZ_CP093326.1"/>
</dbReference>
<reference evidence="2 3" key="1">
    <citation type="submission" date="2022-03" db="EMBL/GenBank/DDBJ databases">
        <title>Isotopic signatures of nitrous oxide derived from detoxification processes.</title>
        <authorList>
            <person name="Behrendt U."/>
            <person name="Buchen C."/>
            <person name="Well R."/>
            <person name="Ulrich A."/>
            <person name="Rohe L."/>
            <person name="Kolb S."/>
            <person name="Schloter M."/>
            <person name="Horn M.A."/>
            <person name="Augustin J."/>
        </authorList>
    </citation>
    <scope>NUCLEOTIDE SEQUENCE [LARGE SCALE GENOMIC DNA]</scope>
    <source>
        <strain evidence="2 3">S4-C24</strain>
    </source>
</reference>
<evidence type="ECO:0000313" key="2">
    <source>
        <dbReference type="EMBL" id="UNK45786.1"/>
    </source>
</evidence>
<evidence type="ECO:0000259" key="1">
    <source>
        <dbReference type="Pfam" id="PF09348"/>
    </source>
</evidence>
<keyword evidence="3" id="KW-1185">Reference proteome</keyword>
<protein>
    <submittedName>
        <fullName evidence="2">DUF1990 domain-containing protein</fullName>
    </submittedName>
</protein>
<dbReference type="PIRSF" id="PIRSF010260">
    <property type="entry name" value="UCP010260"/>
    <property type="match status" value="1"/>
</dbReference>
<accession>A0ABY3W714</accession>
<gene>
    <name evidence="2" type="ORF">MNQ99_18040</name>
</gene>
<proteinExistence type="predicted"/>
<dbReference type="InterPro" id="IPR014457">
    <property type="entry name" value="UCP010260"/>
</dbReference>
<evidence type="ECO:0000313" key="3">
    <source>
        <dbReference type="Proteomes" id="UP000829069"/>
    </source>
</evidence>
<dbReference type="PANTHER" id="PTHR34202:SF1">
    <property type="entry name" value="UPF0548 PROTEIN"/>
    <property type="match status" value="1"/>
</dbReference>
<dbReference type="EMBL" id="CP093326">
    <property type="protein sequence ID" value="UNK45786.1"/>
    <property type="molecule type" value="Genomic_DNA"/>
</dbReference>
<sequence>MLAKDLSGAELTYDDEGLTRVRRTPPGYRTTAVRTAVGVGEDAFRRLAEGLMGWELHRLAGLRVDASTPAAAAGVDVVPGFGVGPLRLSAPCRVVWTERSPTRTGFGYGTLPGHPESGEEGFVALLEENGLVVFDLFAFSRHSNWFYRVGGPVAEAAQRLVTRRYVAAAKALAGGLAG</sequence>
<organism evidence="2 3">
    <name type="scientific">Arthrobacter sulfonylureivorans</name>
    <dbReference type="NCBI Taxonomy" id="2486855"/>
    <lineage>
        <taxon>Bacteria</taxon>
        <taxon>Bacillati</taxon>
        <taxon>Actinomycetota</taxon>
        <taxon>Actinomycetes</taxon>
        <taxon>Micrococcales</taxon>
        <taxon>Micrococcaceae</taxon>
        <taxon>Arthrobacter</taxon>
    </lineage>
</organism>
<feature type="domain" description="DUF1990" evidence="1">
    <location>
        <begin position="12"/>
        <end position="168"/>
    </location>
</feature>